<evidence type="ECO:0000313" key="3">
    <source>
        <dbReference type="EMBL" id="TDP52421.1"/>
    </source>
</evidence>
<evidence type="ECO:0000313" key="4">
    <source>
        <dbReference type="Proteomes" id="UP000295500"/>
    </source>
</evidence>
<proteinExistence type="predicted"/>
<accession>A0A4R6Q089</accession>
<keyword evidence="4" id="KW-1185">Reference proteome</keyword>
<reference evidence="3 4" key="1">
    <citation type="submission" date="2019-03" db="EMBL/GenBank/DDBJ databases">
        <title>Genomic Encyclopedia of Type Strains, Phase IV (KMG-IV): sequencing the most valuable type-strain genomes for metagenomic binning, comparative biology and taxonomic classification.</title>
        <authorList>
            <person name="Goeker M."/>
        </authorList>
    </citation>
    <scope>NUCLEOTIDE SEQUENCE [LARGE SCALE GENOMIC DNA]</scope>
    <source>
        <strain evidence="3 4">DSM 28287</strain>
    </source>
</reference>
<protein>
    <recommendedName>
        <fullName evidence="2">Amidohydrolase 3 domain-containing protein</fullName>
    </recommendedName>
</protein>
<dbReference type="RefSeq" id="WP_133528823.1">
    <property type="nucleotide sequence ID" value="NZ_CALCQM010000174.1"/>
</dbReference>
<organism evidence="3 4">
    <name type="scientific">Aminicella lysinilytica</name>
    <dbReference type="NCBI Taxonomy" id="433323"/>
    <lineage>
        <taxon>Bacteria</taxon>
        <taxon>Bacillati</taxon>
        <taxon>Bacillota</taxon>
        <taxon>Clostridia</taxon>
        <taxon>Peptostreptococcales</taxon>
        <taxon>Anaerovoracaceae</taxon>
        <taxon>Aminicella</taxon>
    </lineage>
</organism>
<dbReference type="InterPro" id="IPR032466">
    <property type="entry name" value="Metal_Hydrolase"/>
</dbReference>
<dbReference type="Proteomes" id="UP000295500">
    <property type="component" value="Unassembled WGS sequence"/>
</dbReference>
<dbReference type="OrthoDB" id="9767366at2"/>
<name>A0A4R6Q089_9FIRM</name>
<dbReference type="InterPro" id="IPR033932">
    <property type="entry name" value="YtcJ-like"/>
</dbReference>
<dbReference type="Pfam" id="PF07969">
    <property type="entry name" value="Amidohydro_3"/>
    <property type="match status" value="1"/>
</dbReference>
<evidence type="ECO:0000259" key="2">
    <source>
        <dbReference type="Pfam" id="PF07969"/>
    </source>
</evidence>
<dbReference type="EMBL" id="SNXO01000026">
    <property type="protein sequence ID" value="TDP52421.1"/>
    <property type="molecule type" value="Genomic_DNA"/>
</dbReference>
<feature type="domain" description="Amidohydrolase 3" evidence="2">
    <location>
        <begin position="46"/>
        <end position="527"/>
    </location>
</feature>
<dbReference type="Gene3D" id="2.30.40.10">
    <property type="entry name" value="Urease, subunit C, domain 1"/>
    <property type="match status" value="1"/>
</dbReference>
<dbReference type="InterPro" id="IPR011059">
    <property type="entry name" value="Metal-dep_hydrolase_composite"/>
</dbReference>
<sequence length="528" mass="58467">MKQAYVNGKIFTSDREALYAEAMVVADGVIEWIGMNKDMPAACGKAVDLGGKTVIPGFVDAHMHPVMLADFSQQIACLPPKINSIAQLIDEIARAGKDKQGGDWIQGWGYDEGKFAEHRSPNRYDLDKGSRDLPVFLVRSCEHIRCVNSKALEIAGITRDTPDPQGGEIERDEHGEPTGVLKENARDLVLPFMPKETEADSIRALKDLGDLLTSQGIVAVTDMGNLHEGGNYGLYKGAEEQGFKQRVALYYMWDYFMDDPDFILTPELMDMNQRIHIAGLKLIGDGSVSGRTAWMYEPYLGGEDCGIAVYSDESLEKAIDYAKKYKCQISVHAMGGRAIDRVVDRVCKEDDWMDGRVPFVRVEHLTEPTESAIEKAAAKGIAFATQPIFAFCEIETYLKNLGPERIKREYPIRNMLDAGVKLCLSTDAPATSWAVPSDPFPNIKSAVTRIAYDGTDIGQEQKIDIERAIMLYTAEAAEVSGFQGLGRLKPGYLADFAVLSNDIFSVDPDDIDKIKVEQTYIEGERVYG</sequence>
<dbReference type="PANTHER" id="PTHR22642:SF2">
    <property type="entry name" value="PROTEIN LONG AFTER FAR-RED 3"/>
    <property type="match status" value="1"/>
</dbReference>
<gene>
    <name evidence="3" type="ORF">EV211_12628</name>
</gene>
<dbReference type="AlphaFoldDB" id="A0A4R6Q089"/>
<dbReference type="PANTHER" id="PTHR22642">
    <property type="entry name" value="IMIDAZOLONEPROPIONASE"/>
    <property type="match status" value="1"/>
</dbReference>
<comment type="caution">
    <text evidence="3">The sequence shown here is derived from an EMBL/GenBank/DDBJ whole genome shotgun (WGS) entry which is preliminary data.</text>
</comment>
<dbReference type="SUPFAM" id="SSF51338">
    <property type="entry name" value="Composite domain of metallo-dependent hydrolases"/>
    <property type="match status" value="1"/>
</dbReference>
<dbReference type="GO" id="GO:0016810">
    <property type="term" value="F:hydrolase activity, acting on carbon-nitrogen (but not peptide) bonds"/>
    <property type="evidence" value="ECO:0007669"/>
    <property type="project" value="InterPro"/>
</dbReference>
<dbReference type="InterPro" id="IPR013108">
    <property type="entry name" value="Amidohydro_3"/>
</dbReference>
<dbReference type="SUPFAM" id="SSF51556">
    <property type="entry name" value="Metallo-dependent hydrolases"/>
    <property type="match status" value="1"/>
</dbReference>
<evidence type="ECO:0000256" key="1">
    <source>
        <dbReference type="SAM" id="MobiDB-lite"/>
    </source>
</evidence>
<feature type="region of interest" description="Disordered" evidence="1">
    <location>
        <begin position="157"/>
        <end position="178"/>
    </location>
</feature>
<dbReference type="Gene3D" id="3.10.310.70">
    <property type="match status" value="1"/>
</dbReference>
<dbReference type="CDD" id="cd01300">
    <property type="entry name" value="YtcJ_like"/>
    <property type="match status" value="1"/>
</dbReference>
<dbReference type="Gene3D" id="3.20.20.140">
    <property type="entry name" value="Metal-dependent hydrolases"/>
    <property type="match status" value="1"/>
</dbReference>